<feature type="non-terminal residue" evidence="2">
    <location>
        <position position="1"/>
    </location>
</feature>
<gene>
    <name evidence="2" type="primary">rhp7</name>
    <name evidence="2" type="ORF">CR513_25175</name>
</gene>
<dbReference type="EMBL" id="QJKJ01004813">
    <property type="protein sequence ID" value="RDX92655.1"/>
    <property type="molecule type" value="Genomic_DNA"/>
</dbReference>
<name>A0A371GQ05_MUCPR</name>
<dbReference type="FunFam" id="3.80.10.10:FF:001486">
    <property type="entry name" value="DNA repair protein rhp7 isoform A"/>
    <property type="match status" value="1"/>
</dbReference>
<organism evidence="2 3">
    <name type="scientific">Mucuna pruriens</name>
    <name type="common">Velvet bean</name>
    <name type="synonym">Dolichos pruriens</name>
    <dbReference type="NCBI Taxonomy" id="157652"/>
    <lineage>
        <taxon>Eukaryota</taxon>
        <taxon>Viridiplantae</taxon>
        <taxon>Streptophyta</taxon>
        <taxon>Embryophyta</taxon>
        <taxon>Tracheophyta</taxon>
        <taxon>Spermatophyta</taxon>
        <taxon>Magnoliopsida</taxon>
        <taxon>eudicotyledons</taxon>
        <taxon>Gunneridae</taxon>
        <taxon>Pentapetalae</taxon>
        <taxon>rosids</taxon>
        <taxon>fabids</taxon>
        <taxon>Fabales</taxon>
        <taxon>Fabaceae</taxon>
        <taxon>Papilionoideae</taxon>
        <taxon>50 kb inversion clade</taxon>
        <taxon>NPAAA clade</taxon>
        <taxon>indigoferoid/millettioid clade</taxon>
        <taxon>Phaseoleae</taxon>
        <taxon>Mucuna</taxon>
    </lineage>
</organism>
<dbReference type="InterPro" id="IPR006553">
    <property type="entry name" value="Leu-rich_rpt_Cys-con_subtyp"/>
</dbReference>
<dbReference type="FunFam" id="3.80.10.10:FF:000777">
    <property type="entry name" value="RNI-like superfamily protein"/>
    <property type="match status" value="1"/>
</dbReference>
<dbReference type="AlphaFoldDB" id="A0A371GQ05"/>
<dbReference type="InterPro" id="IPR032675">
    <property type="entry name" value="LRR_dom_sf"/>
</dbReference>
<accession>A0A371GQ05</accession>
<dbReference type="SUPFAM" id="SSF52047">
    <property type="entry name" value="RNI-like"/>
    <property type="match status" value="2"/>
</dbReference>
<evidence type="ECO:0000256" key="1">
    <source>
        <dbReference type="SAM" id="MobiDB-lite"/>
    </source>
</evidence>
<dbReference type="SMART" id="SM00367">
    <property type="entry name" value="LRR_CC"/>
    <property type="match status" value="7"/>
</dbReference>
<dbReference type="Gene3D" id="3.80.10.10">
    <property type="entry name" value="Ribonuclease Inhibitor"/>
    <property type="match status" value="2"/>
</dbReference>
<feature type="region of interest" description="Disordered" evidence="1">
    <location>
        <begin position="124"/>
        <end position="146"/>
    </location>
</feature>
<dbReference type="OrthoDB" id="10257471at2759"/>
<feature type="compositionally biased region" description="Low complexity" evidence="1">
    <location>
        <begin position="17"/>
        <end position="35"/>
    </location>
</feature>
<evidence type="ECO:0000313" key="2">
    <source>
        <dbReference type="EMBL" id="RDX92655.1"/>
    </source>
</evidence>
<proteinExistence type="predicted"/>
<reference evidence="2" key="1">
    <citation type="submission" date="2018-05" db="EMBL/GenBank/DDBJ databases">
        <title>Draft genome of Mucuna pruriens seed.</title>
        <authorList>
            <person name="Nnadi N.E."/>
            <person name="Vos R."/>
            <person name="Hasami M.H."/>
            <person name="Devisetty U.K."/>
            <person name="Aguiy J.C."/>
        </authorList>
    </citation>
    <scope>NUCLEOTIDE SEQUENCE [LARGE SCALE GENOMIC DNA]</scope>
    <source>
        <strain evidence="2">JCA_2017</strain>
    </source>
</reference>
<dbReference type="GO" id="GO:0019005">
    <property type="term" value="C:SCF ubiquitin ligase complex"/>
    <property type="evidence" value="ECO:0007669"/>
    <property type="project" value="TreeGrafter"/>
</dbReference>
<dbReference type="GO" id="GO:0031146">
    <property type="term" value="P:SCF-dependent proteasomal ubiquitin-dependent protein catabolic process"/>
    <property type="evidence" value="ECO:0007669"/>
    <property type="project" value="TreeGrafter"/>
</dbReference>
<keyword evidence="3" id="KW-1185">Reference proteome</keyword>
<feature type="region of interest" description="Disordered" evidence="1">
    <location>
        <begin position="1"/>
        <end position="61"/>
    </location>
</feature>
<dbReference type="STRING" id="157652.A0A371GQ05"/>
<dbReference type="Proteomes" id="UP000257109">
    <property type="component" value="Unassembled WGS sequence"/>
</dbReference>
<protein>
    <submittedName>
        <fullName evidence="2">Rhp7</fullName>
    </submittedName>
</protein>
<dbReference type="PANTHER" id="PTHR13318:SF101">
    <property type="entry name" value="F-BOX_LRR PROTEIN"/>
    <property type="match status" value="1"/>
</dbReference>
<comment type="caution">
    <text evidence="2">The sequence shown here is derived from an EMBL/GenBank/DDBJ whole genome shotgun (WGS) entry which is preliminary data.</text>
</comment>
<sequence length="686" mass="76395">MLPYDKTTQDPTPTPTPTRNQHQPPPSSSVQSHTSLMTTTHPIPIPNSPPSPPPPPPLNLEIALGDSDFDIHALIDNFFNQRNPELPSLDPRGSKDSPKRGIDNAVDYSDADVSTKRARFNSFEIPNPTPLVHDRGHIGDNRGGEEERKRPVFEIDFLSNALREADLGLAHNSDNNANFDDMEFEPDNVLYRPVYGYNRRNRNMERFRVIAKENATRYARFTSDVGDEDSSSLTLQGIDDCLTPFSTALKAIKDRAAKKGYDTWVSKGENQRREKRVLVPSLQELCLKILADNADAIVSLEGVPDELRHKLCKLLCDSRKMNARFFELLISGSPTEIRLKDCSWLTEEQFAKSFQVCDASRLEVLQLDQCGRCIPDYALLDTLRQSPRCLPRLTSLSLSGACRLSDKGLHVLVSSAPVLRSINLSQCSLLSSASLDILANSLGSLLKELYLDDCLIIDAAQIVPALKKLEHLEVLSLAGIQTVSDEFIKDYIIARGHNMKELVLKDCIKLTDASTKVIAEHCPRLCALDLMKLDKLTDLSIGYLANSCQALHTLKLCRNPFSDEAIAAFLEITGESLKELSLNNIKKVAHHTTLSLAKHAKNMHTLDLSWCRNLMDNELGLIVDSCFSLRLLKLFGCSLVTDVFLSGHSNTEIQILGLKMSPLLQNVKVPDPYQGPLRYSSVSVDF</sequence>
<feature type="region of interest" description="Disordered" evidence="1">
    <location>
        <begin position="81"/>
        <end position="105"/>
    </location>
</feature>
<dbReference type="PANTHER" id="PTHR13318">
    <property type="entry name" value="PARTNER OF PAIRED, ISOFORM B-RELATED"/>
    <property type="match status" value="1"/>
</dbReference>
<feature type="compositionally biased region" description="Basic and acidic residues" evidence="1">
    <location>
        <begin position="132"/>
        <end position="146"/>
    </location>
</feature>
<evidence type="ECO:0000313" key="3">
    <source>
        <dbReference type="Proteomes" id="UP000257109"/>
    </source>
</evidence>
<feature type="compositionally biased region" description="Basic and acidic residues" evidence="1">
    <location>
        <begin position="92"/>
        <end position="102"/>
    </location>
</feature>
<feature type="compositionally biased region" description="Pro residues" evidence="1">
    <location>
        <begin position="43"/>
        <end position="58"/>
    </location>
</feature>